<name>A0A814GNX2_9BILA</name>
<organism evidence="2 4">
    <name type="scientific">Adineta steineri</name>
    <dbReference type="NCBI Taxonomy" id="433720"/>
    <lineage>
        <taxon>Eukaryota</taxon>
        <taxon>Metazoa</taxon>
        <taxon>Spiralia</taxon>
        <taxon>Gnathifera</taxon>
        <taxon>Rotifera</taxon>
        <taxon>Eurotatoria</taxon>
        <taxon>Bdelloidea</taxon>
        <taxon>Adinetida</taxon>
        <taxon>Adinetidae</taxon>
        <taxon>Adineta</taxon>
    </lineage>
</organism>
<dbReference type="OrthoDB" id="10054765at2759"/>
<sequence>MTEDHDEHGIERNRINGSYDLKLEDFACALCKKILWKPVVCKNCSTPFCSACIADRSDEQSKQCVNGCEEFVESKCPRFILQQLGRLNIACANHPHGCTEIIAYEALEAHETECGYQQQSCRGCETVLPKKDLIDHENKCDLFDLTCSECNMNFKRRDTDLLHTEFKCLKEQFRQLRNQFETNKNATSQQIQHLSSIHQQLREEYEAYKQLAEEQVKQIIIKNYEFQEKFEPNNKPTNERINQIEQSVQSCKQGSDGKIQDLIETLEKYKKADIRCYCGGHFCRTCAGCSDWKRDGNNWKRVGNGCHLSHSSSSVHNQSIKATTSFTTLLEQLNSNANVQLPYILPYENTGRKNITTKYDFTRAVVTIAHLIPLKNEVIVASGFAVLDGGLIVTCAHTFYQAARHLSCSELDQKSQSIVITDEGELIPVATIESHLVRSDIVLLRLQGGRQIPSLAVDPYPAPKSTSLLSYNFVTASLTSTSRPTISYSWKPAEVLFYKGPCGQEAATGTYDELSAMMYSHPPSNGSSGGPIVNEETKSVVGIIRGSEVNYATRKSIGFATPSECLFEAFKLPGMPDGLE</sequence>
<dbReference type="InterPro" id="IPR013083">
    <property type="entry name" value="Znf_RING/FYVE/PHD"/>
</dbReference>
<dbReference type="Proteomes" id="UP000663832">
    <property type="component" value="Unassembled WGS sequence"/>
</dbReference>
<evidence type="ECO:0000313" key="4">
    <source>
        <dbReference type="Proteomes" id="UP000663832"/>
    </source>
</evidence>
<evidence type="ECO:0000256" key="1">
    <source>
        <dbReference type="SAM" id="Coils"/>
    </source>
</evidence>
<feature type="coiled-coil region" evidence="1">
    <location>
        <begin position="191"/>
        <end position="218"/>
    </location>
</feature>
<keyword evidence="1" id="KW-0175">Coiled coil</keyword>
<comment type="caution">
    <text evidence="2">The sequence shown here is derived from an EMBL/GenBank/DDBJ whole genome shotgun (WGS) entry which is preliminary data.</text>
</comment>
<keyword evidence="4" id="KW-1185">Reference proteome</keyword>
<dbReference type="EMBL" id="CAJNOI010001493">
    <property type="protein sequence ID" value="CAF1417880.1"/>
    <property type="molecule type" value="Genomic_DNA"/>
</dbReference>
<dbReference type="Gene3D" id="3.30.40.10">
    <property type="entry name" value="Zinc/RING finger domain, C3HC4 (zinc finger)"/>
    <property type="match status" value="1"/>
</dbReference>
<proteinExistence type="predicted"/>
<protein>
    <submittedName>
        <fullName evidence="2">Uncharacterized protein</fullName>
    </submittedName>
</protein>
<dbReference type="EMBL" id="CAJNOM010000079">
    <property type="protein sequence ID" value="CAF0998786.1"/>
    <property type="molecule type" value="Genomic_DNA"/>
</dbReference>
<dbReference type="SUPFAM" id="SSF49599">
    <property type="entry name" value="TRAF domain-like"/>
    <property type="match status" value="1"/>
</dbReference>
<dbReference type="AlphaFoldDB" id="A0A814GNX2"/>
<reference evidence="2" key="1">
    <citation type="submission" date="2021-02" db="EMBL/GenBank/DDBJ databases">
        <authorList>
            <person name="Nowell W R."/>
        </authorList>
    </citation>
    <scope>NUCLEOTIDE SEQUENCE</scope>
</reference>
<dbReference type="Gene3D" id="2.40.10.120">
    <property type="match status" value="1"/>
</dbReference>
<accession>A0A814GNX2</accession>
<gene>
    <name evidence="3" type="ORF">BJG266_LOCUS38604</name>
    <name evidence="2" type="ORF">QVE165_LOCUS14811</name>
</gene>
<evidence type="ECO:0000313" key="3">
    <source>
        <dbReference type="EMBL" id="CAF1417880.1"/>
    </source>
</evidence>
<evidence type="ECO:0000313" key="2">
    <source>
        <dbReference type="EMBL" id="CAF0998786.1"/>
    </source>
</evidence>
<dbReference type="Pfam" id="PF13365">
    <property type="entry name" value="Trypsin_2"/>
    <property type="match status" value="1"/>
</dbReference>
<dbReference type="SUPFAM" id="SSF50494">
    <property type="entry name" value="Trypsin-like serine proteases"/>
    <property type="match status" value="1"/>
</dbReference>
<dbReference type="SUPFAM" id="SSF57850">
    <property type="entry name" value="RING/U-box"/>
    <property type="match status" value="1"/>
</dbReference>
<dbReference type="InterPro" id="IPR009003">
    <property type="entry name" value="Peptidase_S1_PA"/>
</dbReference>
<dbReference type="Proteomes" id="UP000663877">
    <property type="component" value="Unassembled WGS sequence"/>
</dbReference>